<dbReference type="GeneID" id="128313408"/>
<reference evidence="3" key="1">
    <citation type="submission" date="2025-08" db="UniProtKB">
        <authorList>
            <consortium name="RefSeq"/>
        </authorList>
    </citation>
    <scope>IDENTIFICATION</scope>
    <source>
        <tissue evidence="3">Blood</tissue>
    </source>
</reference>
<feature type="compositionally biased region" description="Pro residues" evidence="1">
    <location>
        <begin position="62"/>
        <end position="72"/>
    </location>
</feature>
<organism evidence="2 3">
    <name type="scientific">Acinonyx jubatus</name>
    <name type="common">Cheetah</name>
    <dbReference type="NCBI Taxonomy" id="32536"/>
    <lineage>
        <taxon>Eukaryota</taxon>
        <taxon>Metazoa</taxon>
        <taxon>Chordata</taxon>
        <taxon>Craniata</taxon>
        <taxon>Vertebrata</taxon>
        <taxon>Euteleostomi</taxon>
        <taxon>Mammalia</taxon>
        <taxon>Eutheria</taxon>
        <taxon>Laurasiatheria</taxon>
        <taxon>Carnivora</taxon>
        <taxon>Feliformia</taxon>
        <taxon>Felidae</taxon>
        <taxon>Felinae</taxon>
        <taxon>Acinonyx</taxon>
    </lineage>
</organism>
<dbReference type="Proteomes" id="UP001652583">
    <property type="component" value="Chromosome E1"/>
</dbReference>
<dbReference type="RefSeq" id="XP_053067826.1">
    <property type="nucleotide sequence ID" value="XM_053211851.1"/>
</dbReference>
<feature type="region of interest" description="Disordered" evidence="1">
    <location>
        <begin position="1"/>
        <end position="85"/>
    </location>
</feature>
<accession>A0ABM3P824</accession>
<feature type="region of interest" description="Disordered" evidence="1">
    <location>
        <begin position="114"/>
        <end position="159"/>
    </location>
</feature>
<evidence type="ECO:0000313" key="2">
    <source>
        <dbReference type="Proteomes" id="UP001652583"/>
    </source>
</evidence>
<protein>
    <submittedName>
        <fullName evidence="3">Translation initiation factor IF-2-like</fullName>
    </submittedName>
</protein>
<name>A0ABM3P824_ACIJB</name>
<proteinExistence type="predicted"/>
<sequence>MFLPPPSNLPKTKKNVKTTGPKGRGSAKPLLRPDRRLLARDWNPTPVDREPRGSAPGGLPAPTEPCRPPPRDGQPAVSRRRTPPLPLRPFRFLQFLAGPFRPPASVYLVSALGSEEETGKGTNTRPLEERAARPSYLPSRRACRSLAASPGGEAPSRDPSVAVVPFMGFQASRERFGFQAGCGNRRPASGLTSKPGRPQAGVRQRRRQSEPTSGGSDVRLRSTSNRGPRQTGSHLQLGPTSPWVLRQTGPQLRAGPTSAPVLPPPGSHLRLIPTSDRVLPPTRSHRQLGPTSHWVSPHAWVPPHAGSRLRLDPASDWVPYPPGSHIRQVRLHMGSQVETIGVTLCPT</sequence>
<feature type="region of interest" description="Disordered" evidence="1">
    <location>
        <begin position="179"/>
        <end position="267"/>
    </location>
</feature>
<gene>
    <name evidence="3" type="primary">LOC128313408</name>
</gene>
<feature type="compositionally biased region" description="Polar residues" evidence="1">
    <location>
        <begin position="210"/>
        <end position="234"/>
    </location>
</feature>
<evidence type="ECO:0000313" key="3">
    <source>
        <dbReference type="RefSeq" id="XP_053067826.1"/>
    </source>
</evidence>
<evidence type="ECO:0000256" key="1">
    <source>
        <dbReference type="SAM" id="MobiDB-lite"/>
    </source>
</evidence>
<keyword evidence="2" id="KW-1185">Reference proteome</keyword>